<sequence>MASRPWPPSHAPSNDSHIRNEDPFEVVTLNELQQGGLYIVKIKHVTIALFQGWQDEICCFSVLRTDLSDPTRWSEAKYLPNNFDAYPAFDHAGNPSIQLWTQQLRSTIPPNWFSLFEEAKMTQKQWYGSDPSLIDSPYEQPAATEIPVETHIVETKKSEPKKEANETKKETNLLSKTANQTHITIHQSPTAPTVKIAKESPLWRLNETPKDTLKEIPKELHTKTTESTKTEVHLIEKAPLPRSSSLPDTPKKVTQRKSWSSFFLKRKKSKPSLIERTTATDTYPTLSERIEARERFDATTSQPPQPKISESFAKNTLETTEKPLLETRETETDALIDLRLALAFLDSTTIDGHTLTDFSQHKVTV</sequence>
<accession>A0A367KME8</accession>
<keyword evidence="3" id="KW-1185">Reference proteome</keyword>
<organism evidence="2 3">
    <name type="scientific">Rhizopus stolonifer</name>
    <name type="common">Rhizopus nigricans</name>
    <dbReference type="NCBI Taxonomy" id="4846"/>
    <lineage>
        <taxon>Eukaryota</taxon>
        <taxon>Fungi</taxon>
        <taxon>Fungi incertae sedis</taxon>
        <taxon>Mucoromycota</taxon>
        <taxon>Mucoromycotina</taxon>
        <taxon>Mucoromycetes</taxon>
        <taxon>Mucorales</taxon>
        <taxon>Mucorineae</taxon>
        <taxon>Rhizopodaceae</taxon>
        <taxon>Rhizopus</taxon>
    </lineage>
</organism>
<evidence type="ECO:0000256" key="1">
    <source>
        <dbReference type="SAM" id="MobiDB-lite"/>
    </source>
</evidence>
<dbReference type="Proteomes" id="UP000253551">
    <property type="component" value="Unassembled WGS sequence"/>
</dbReference>
<comment type="caution">
    <text evidence="2">The sequence shown here is derived from an EMBL/GenBank/DDBJ whole genome shotgun (WGS) entry which is preliminary data.</text>
</comment>
<feature type="region of interest" description="Disordered" evidence="1">
    <location>
        <begin position="294"/>
        <end position="322"/>
    </location>
</feature>
<dbReference type="AlphaFoldDB" id="A0A367KME8"/>
<proteinExistence type="predicted"/>
<evidence type="ECO:0000313" key="2">
    <source>
        <dbReference type="EMBL" id="RCI03403.1"/>
    </source>
</evidence>
<name>A0A367KME8_RHIST</name>
<dbReference type="EMBL" id="PJQM01001032">
    <property type="protein sequence ID" value="RCI03403.1"/>
    <property type="molecule type" value="Genomic_DNA"/>
</dbReference>
<evidence type="ECO:0000313" key="3">
    <source>
        <dbReference type="Proteomes" id="UP000253551"/>
    </source>
</evidence>
<reference evidence="2 3" key="1">
    <citation type="journal article" date="2018" name="G3 (Bethesda)">
        <title>Phylogenetic and Phylogenomic Definition of Rhizopus Species.</title>
        <authorList>
            <person name="Gryganskyi A.P."/>
            <person name="Golan J."/>
            <person name="Dolatabadi S."/>
            <person name="Mondo S."/>
            <person name="Robb S."/>
            <person name="Idnurm A."/>
            <person name="Muszewska A."/>
            <person name="Steczkiewicz K."/>
            <person name="Masonjones S."/>
            <person name="Liao H.L."/>
            <person name="Gajdeczka M.T."/>
            <person name="Anike F."/>
            <person name="Vuek A."/>
            <person name="Anishchenko I.M."/>
            <person name="Voigt K."/>
            <person name="de Hoog G.S."/>
            <person name="Smith M.E."/>
            <person name="Heitman J."/>
            <person name="Vilgalys R."/>
            <person name="Stajich J.E."/>
        </authorList>
    </citation>
    <scope>NUCLEOTIDE SEQUENCE [LARGE SCALE GENOMIC DNA]</scope>
    <source>
        <strain evidence="2 3">LSU 92-RS-03</strain>
    </source>
</reference>
<gene>
    <name evidence="2" type="ORF">CU098_008321</name>
</gene>
<dbReference type="OrthoDB" id="2330750at2759"/>
<protein>
    <submittedName>
        <fullName evidence="2">Uncharacterized protein</fullName>
    </submittedName>
</protein>